<sequence length="117" mass="12995">MPKNNKSRKGIKLNTKHKHCKKLMQSLAKDIEHMRRDFGMETCIVYYPQGAVAPMALPSGEAVDRATMRLFGPPPPPPPEVDITEGMFGEEEQVWLENAVEEYLGGWGIGVRSGRGG</sequence>
<dbReference type="AlphaFoldDB" id="A0AAV9D7R3"/>
<proteinExistence type="predicted"/>
<evidence type="ECO:0000313" key="1">
    <source>
        <dbReference type="EMBL" id="KAK1296138.1"/>
    </source>
</evidence>
<reference evidence="1" key="2">
    <citation type="submission" date="2023-06" db="EMBL/GenBank/DDBJ databases">
        <authorList>
            <person name="Ma L."/>
            <person name="Liu K.-W."/>
            <person name="Li Z."/>
            <person name="Hsiao Y.-Y."/>
            <person name="Qi Y."/>
            <person name="Fu T."/>
            <person name="Tang G."/>
            <person name="Zhang D."/>
            <person name="Sun W.-H."/>
            <person name="Liu D.-K."/>
            <person name="Li Y."/>
            <person name="Chen G.-Z."/>
            <person name="Liu X.-D."/>
            <person name="Liao X.-Y."/>
            <person name="Jiang Y.-T."/>
            <person name="Yu X."/>
            <person name="Hao Y."/>
            <person name="Huang J."/>
            <person name="Zhao X.-W."/>
            <person name="Ke S."/>
            <person name="Chen Y.-Y."/>
            <person name="Wu W.-L."/>
            <person name="Hsu J.-L."/>
            <person name="Lin Y.-F."/>
            <person name="Huang M.-D."/>
            <person name="Li C.-Y."/>
            <person name="Huang L."/>
            <person name="Wang Z.-W."/>
            <person name="Zhao X."/>
            <person name="Zhong W.-Y."/>
            <person name="Peng D.-H."/>
            <person name="Ahmad S."/>
            <person name="Lan S."/>
            <person name="Zhang J.-S."/>
            <person name="Tsai W.-C."/>
            <person name="Van De Peer Y."/>
            <person name="Liu Z.-J."/>
        </authorList>
    </citation>
    <scope>NUCLEOTIDE SEQUENCE</scope>
    <source>
        <strain evidence="1">CP</strain>
        <tissue evidence="1">Leaves</tissue>
    </source>
</reference>
<comment type="caution">
    <text evidence="1">The sequence shown here is derived from an EMBL/GenBank/DDBJ whole genome shotgun (WGS) entry which is preliminary data.</text>
</comment>
<name>A0AAV9D7R3_ACOCL</name>
<protein>
    <submittedName>
        <fullName evidence="1">Uncharacterized protein</fullName>
    </submittedName>
</protein>
<dbReference type="Proteomes" id="UP001180020">
    <property type="component" value="Unassembled WGS sequence"/>
</dbReference>
<reference evidence="1" key="1">
    <citation type="journal article" date="2023" name="Nat. Commun.">
        <title>Diploid and tetraploid genomes of Acorus and the evolution of monocots.</title>
        <authorList>
            <person name="Ma L."/>
            <person name="Liu K.W."/>
            <person name="Li Z."/>
            <person name="Hsiao Y.Y."/>
            <person name="Qi Y."/>
            <person name="Fu T."/>
            <person name="Tang G.D."/>
            <person name="Zhang D."/>
            <person name="Sun W.H."/>
            <person name="Liu D.K."/>
            <person name="Li Y."/>
            <person name="Chen G.Z."/>
            <person name="Liu X.D."/>
            <person name="Liao X.Y."/>
            <person name="Jiang Y.T."/>
            <person name="Yu X."/>
            <person name="Hao Y."/>
            <person name="Huang J."/>
            <person name="Zhao X.W."/>
            <person name="Ke S."/>
            <person name="Chen Y.Y."/>
            <person name="Wu W.L."/>
            <person name="Hsu J.L."/>
            <person name="Lin Y.F."/>
            <person name="Huang M.D."/>
            <person name="Li C.Y."/>
            <person name="Huang L."/>
            <person name="Wang Z.W."/>
            <person name="Zhao X."/>
            <person name="Zhong W.Y."/>
            <person name="Peng D.H."/>
            <person name="Ahmad S."/>
            <person name="Lan S."/>
            <person name="Zhang J.S."/>
            <person name="Tsai W.C."/>
            <person name="Van de Peer Y."/>
            <person name="Liu Z.J."/>
        </authorList>
    </citation>
    <scope>NUCLEOTIDE SEQUENCE</scope>
    <source>
        <strain evidence="1">CP</strain>
    </source>
</reference>
<dbReference type="EMBL" id="JAUJYO010000015">
    <property type="protein sequence ID" value="KAK1296138.1"/>
    <property type="molecule type" value="Genomic_DNA"/>
</dbReference>
<keyword evidence="2" id="KW-1185">Reference proteome</keyword>
<evidence type="ECO:0000313" key="2">
    <source>
        <dbReference type="Proteomes" id="UP001180020"/>
    </source>
</evidence>
<accession>A0AAV9D7R3</accession>
<gene>
    <name evidence="1" type="ORF">QJS10_CPB15g00557</name>
</gene>
<organism evidence="1 2">
    <name type="scientific">Acorus calamus</name>
    <name type="common">Sweet flag</name>
    <dbReference type="NCBI Taxonomy" id="4465"/>
    <lineage>
        <taxon>Eukaryota</taxon>
        <taxon>Viridiplantae</taxon>
        <taxon>Streptophyta</taxon>
        <taxon>Embryophyta</taxon>
        <taxon>Tracheophyta</taxon>
        <taxon>Spermatophyta</taxon>
        <taxon>Magnoliopsida</taxon>
        <taxon>Liliopsida</taxon>
        <taxon>Acoraceae</taxon>
        <taxon>Acorus</taxon>
    </lineage>
</organism>